<accession>A0AA35RQK9</accession>
<organism evidence="1 2">
    <name type="scientific">Geodia barretti</name>
    <name type="common">Barrett's horny sponge</name>
    <dbReference type="NCBI Taxonomy" id="519541"/>
    <lineage>
        <taxon>Eukaryota</taxon>
        <taxon>Metazoa</taxon>
        <taxon>Porifera</taxon>
        <taxon>Demospongiae</taxon>
        <taxon>Heteroscleromorpha</taxon>
        <taxon>Tetractinellida</taxon>
        <taxon>Astrophorina</taxon>
        <taxon>Geodiidae</taxon>
        <taxon>Geodia</taxon>
    </lineage>
</organism>
<comment type="caution">
    <text evidence="1">The sequence shown here is derived from an EMBL/GenBank/DDBJ whole genome shotgun (WGS) entry which is preliminary data.</text>
</comment>
<sequence>MDEADVAEGSREELQRGLYLVDEKIICDYFQRDQLWRWEMSPVLAAAATLQTMLRTSHASHHQCYWQAIQLLEYIHSQSPQPLGNEVEYVDLLVELKTRAALYELFEEVVITEQRKKEVLTKFLGEPSDQNVTGDMVAYSESLHSRARQGLERLLSSDQQWMTFRRMNLFDCEKSSTADASLLRDLTRYLTSIRTSILSTQPTQEQSNENGEDGSYENVSGIYVYTCV</sequence>
<dbReference type="AlphaFoldDB" id="A0AA35RQK9"/>
<dbReference type="EMBL" id="CASHTH010001363">
    <property type="protein sequence ID" value="CAI8014462.1"/>
    <property type="molecule type" value="Genomic_DNA"/>
</dbReference>
<evidence type="ECO:0000313" key="2">
    <source>
        <dbReference type="Proteomes" id="UP001174909"/>
    </source>
</evidence>
<dbReference type="Proteomes" id="UP001174909">
    <property type="component" value="Unassembled WGS sequence"/>
</dbReference>
<gene>
    <name evidence="1" type="ORF">GBAR_LOCUS9033</name>
</gene>
<name>A0AA35RQK9_GEOBA</name>
<keyword evidence="2" id="KW-1185">Reference proteome</keyword>
<protein>
    <submittedName>
        <fullName evidence="1">Uncharacterized protein</fullName>
    </submittedName>
</protein>
<proteinExistence type="predicted"/>
<evidence type="ECO:0000313" key="1">
    <source>
        <dbReference type="EMBL" id="CAI8014462.1"/>
    </source>
</evidence>
<reference evidence="1" key="1">
    <citation type="submission" date="2023-03" db="EMBL/GenBank/DDBJ databases">
        <authorList>
            <person name="Steffen K."/>
            <person name="Cardenas P."/>
        </authorList>
    </citation>
    <scope>NUCLEOTIDE SEQUENCE</scope>
</reference>